<organism evidence="3 4">
    <name type="scientific">Enterobacter soli</name>
    <dbReference type="NCBI Taxonomy" id="885040"/>
    <lineage>
        <taxon>Bacteria</taxon>
        <taxon>Pseudomonadati</taxon>
        <taxon>Pseudomonadota</taxon>
        <taxon>Gammaproteobacteria</taxon>
        <taxon>Enterobacterales</taxon>
        <taxon>Enterobacteriaceae</taxon>
        <taxon>Enterobacter</taxon>
    </lineage>
</organism>
<comment type="caution">
    <text evidence="3">The sequence shown here is derived from an EMBL/GenBank/DDBJ whole genome shotgun (WGS) entry which is preliminary data.</text>
</comment>
<protein>
    <submittedName>
        <fullName evidence="3">DotG/IcmE/VirB10 family protein</fullName>
    </submittedName>
</protein>
<keyword evidence="2" id="KW-1133">Transmembrane helix</keyword>
<dbReference type="CDD" id="cd16431">
    <property type="entry name" value="IcmE"/>
    <property type="match status" value="1"/>
</dbReference>
<feature type="region of interest" description="Disordered" evidence="1">
    <location>
        <begin position="382"/>
        <end position="436"/>
    </location>
</feature>
<dbReference type="AlphaFoldDB" id="A0AAW8HF03"/>
<gene>
    <name evidence="3" type="ORF">RBJ67_25875</name>
</gene>
<feature type="compositionally biased region" description="Low complexity" evidence="1">
    <location>
        <begin position="388"/>
        <end position="409"/>
    </location>
</feature>
<name>A0AAW8HF03_9ENTR</name>
<feature type="transmembrane region" description="Helical" evidence="2">
    <location>
        <begin position="20"/>
        <end position="39"/>
    </location>
</feature>
<keyword evidence="2" id="KW-0472">Membrane</keyword>
<accession>A0AAW8HF03</accession>
<feature type="compositionally biased region" description="Polar residues" evidence="1">
    <location>
        <begin position="410"/>
        <end position="422"/>
    </location>
</feature>
<reference evidence="3 4" key="1">
    <citation type="submission" date="2023-08" db="EMBL/GenBank/DDBJ databases">
        <authorList>
            <person name="Dale J."/>
        </authorList>
    </citation>
    <scope>NUCLEOTIDE SEQUENCE [LARGE SCALE GENOMIC DNA]</scope>
    <source>
        <strain evidence="3 4">2023EL-00788</strain>
    </source>
</reference>
<keyword evidence="4" id="KW-1185">Reference proteome</keyword>
<evidence type="ECO:0000313" key="3">
    <source>
        <dbReference type="EMBL" id="MDQ2259562.1"/>
    </source>
</evidence>
<dbReference type="RefSeq" id="WP_052672924.1">
    <property type="nucleotide sequence ID" value="NZ_JAVDKS010000022.1"/>
</dbReference>
<evidence type="ECO:0000256" key="1">
    <source>
        <dbReference type="SAM" id="MobiDB-lite"/>
    </source>
</evidence>
<dbReference type="InterPro" id="IPR049855">
    <property type="entry name" value="DotG/IcmE-like_C"/>
</dbReference>
<dbReference type="EMBL" id="JAVDKS010000022">
    <property type="protein sequence ID" value="MDQ2259562.1"/>
    <property type="molecule type" value="Genomic_DNA"/>
</dbReference>
<proteinExistence type="predicted"/>
<keyword evidence="2" id="KW-0812">Transmembrane</keyword>
<sequence>MAKSKMIKSIVGGDKSRNAYIAGGFFAFILFAIAIMWIVSVSSKPSEESKSQMARITSRQDISTGENKAYTKQIETFNSRKAEEATKSGSSWISIPAYYDIKIDTPAQQRASAPVKQTVFKEPETSQVATGMKPANIARQEAQELLAQLSTSWSYSEPSDAPVRTPPEYAQRIMPTVTTNASLNAAAPVVAPTIAPYRLYEALKICPAKSLVKLDTNTNSAVRATLICQELANATIFAGGYKLVGEDIDMTFSLMTYKGETYKVQAKPVDLDTGRSMLSAEINNNYIRRILVPALARATQKVGSLYENQSNSTTYVSNGTVVTDSSGKVDADQVRGTFIGGLAEQTAKVLEADNARVPPVQATRDESTFGIMFLSPVMSSDAVDKSKPSVPSVPQQPAAQQQMDSQRQVLQQSNMLSPNPASENGPVFGTGSVQIN</sequence>
<evidence type="ECO:0000313" key="4">
    <source>
        <dbReference type="Proteomes" id="UP001225042"/>
    </source>
</evidence>
<dbReference type="Proteomes" id="UP001225042">
    <property type="component" value="Unassembled WGS sequence"/>
</dbReference>
<evidence type="ECO:0000256" key="2">
    <source>
        <dbReference type="SAM" id="Phobius"/>
    </source>
</evidence>